<feature type="chain" id="PRO_5016381717" description="DUF1735 domain-containing protein" evidence="1">
    <location>
        <begin position="20"/>
        <end position="301"/>
    </location>
</feature>
<organism evidence="2 3">
    <name type="scientific">Chitinophaga dinghuensis</name>
    <dbReference type="NCBI Taxonomy" id="1539050"/>
    <lineage>
        <taxon>Bacteria</taxon>
        <taxon>Pseudomonadati</taxon>
        <taxon>Bacteroidota</taxon>
        <taxon>Chitinophagia</taxon>
        <taxon>Chitinophagales</taxon>
        <taxon>Chitinophagaceae</taxon>
        <taxon>Chitinophaga</taxon>
    </lineage>
</organism>
<proteinExistence type="predicted"/>
<evidence type="ECO:0000313" key="2">
    <source>
        <dbReference type="EMBL" id="RAJ75485.1"/>
    </source>
</evidence>
<comment type="caution">
    <text evidence="2">The sequence shown here is derived from an EMBL/GenBank/DDBJ whole genome shotgun (WGS) entry which is preliminary data.</text>
</comment>
<keyword evidence="1" id="KW-0732">Signal</keyword>
<dbReference type="Proteomes" id="UP000249819">
    <property type="component" value="Unassembled WGS sequence"/>
</dbReference>
<dbReference type="EMBL" id="QLMA01000009">
    <property type="protein sequence ID" value="RAJ75485.1"/>
    <property type="molecule type" value="Genomic_DNA"/>
</dbReference>
<dbReference type="RefSeq" id="WP_111594649.1">
    <property type="nucleotide sequence ID" value="NZ_QLMA01000009.1"/>
</dbReference>
<dbReference type="PROSITE" id="PS51257">
    <property type="entry name" value="PROKAR_LIPOPROTEIN"/>
    <property type="match status" value="1"/>
</dbReference>
<sequence>MKKLNSLMIMLLAVCLFFACRKNDNPKLPDGIVKSVLPQLSITGGGDVIIQQMSAFKTNIGIALYFPNGEQPQKMDLRVIYNGNYNNVQTLQANITSFPATVTVTGPQLAQLFGLNVNNPPTGTSFTVAPDITLKNGKVIQAFTTATSGTSVINLPPYGTDPHAFPNIALTLNFPIVCPLNMHLYAPETGYSTLNVQDPDFWGDYTVRAQIGTGADTATLTLLDWVQIPNAKVVANVNVKTQQVTVPTVQYSTTLPGTPYHNPTVGGSGNMSTCDTSIILSLTNKVTEGNFGVASTRISVH</sequence>
<dbReference type="AlphaFoldDB" id="A0A327VNU3"/>
<evidence type="ECO:0008006" key="4">
    <source>
        <dbReference type="Google" id="ProtNLM"/>
    </source>
</evidence>
<evidence type="ECO:0000313" key="3">
    <source>
        <dbReference type="Proteomes" id="UP000249819"/>
    </source>
</evidence>
<keyword evidence="3" id="KW-1185">Reference proteome</keyword>
<dbReference type="OrthoDB" id="938310at2"/>
<reference evidence="2 3" key="1">
    <citation type="submission" date="2018-06" db="EMBL/GenBank/DDBJ databases">
        <title>Genomic Encyclopedia of Archaeal and Bacterial Type Strains, Phase II (KMG-II): from individual species to whole genera.</title>
        <authorList>
            <person name="Goeker M."/>
        </authorList>
    </citation>
    <scope>NUCLEOTIDE SEQUENCE [LARGE SCALE GENOMIC DNA]</scope>
    <source>
        <strain evidence="2 3">DSM 29821</strain>
    </source>
</reference>
<feature type="signal peptide" evidence="1">
    <location>
        <begin position="1"/>
        <end position="19"/>
    </location>
</feature>
<evidence type="ECO:0000256" key="1">
    <source>
        <dbReference type="SAM" id="SignalP"/>
    </source>
</evidence>
<gene>
    <name evidence="2" type="ORF">CLV59_10999</name>
</gene>
<protein>
    <recommendedName>
        <fullName evidence="4">DUF1735 domain-containing protein</fullName>
    </recommendedName>
</protein>
<name>A0A327VNU3_9BACT</name>
<accession>A0A327VNU3</accession>